<proteinExistence type="predicted"/>
<evidence type="ECO:0000313" key="3">
    <source>
        <dbReference type="EMBL" id="WOK05994.1"/>
    </source>
</evidence>
<dbReference type="PANTHER" id="PTHR43031">
    <property type="entry name" value="FAD-DEPENDENT OXIDOREDUCTASE"/>
    <property type="match status" value="1"/>
</dbReference>
<dbReference type="PANTHER" id="PTHR43031:SF1">
    <property type="entry name" value="PYRIDINE NUCLEOTIDE-DISULPHIDE OXIDOREDUCTASE"/>
    <property type="match status" value="1"/>
</dbReference>
<dbReference type="InterPro" id="IPR001763">
    <property type="entry name" value="Rhodanese-like_dom"/>
</dbReference>
<feature type="signal peptide" evidence="1">
    <location>
        <begin position="1"/>
        <end position="22"/>
    </location>
</feature>
<sequence length="152" mass="16071">MKTSTNIVASLAFLFVSAIGTACSSSSTEKEAASEVVTKPAGQTSAKIVQLNAPDFAEKVKEAEVQLVDVRTAGEVATGKIPNAINIDYNTVNFEEMAAKLDPNKPVAVYCKVGGRSARAAKVFQELGFKQIFELEGGIISWNASGLATEKQ</sequence>
<keyword evidence="1" id="KW-0732">Signal</keyword>
<feature type="chain" id="PRO_5045545073" evidence="1">
    <location>
        <begin position="23"/>
        <end position="152"/>
    </location>
</feature>
<evidence type="ECO:0000313" key="4">
    <source>
        <dbReference type="Proteomes" id="UP001302349"/>
    </source>
</evidence>
<dbReference type="SMART" id="SM00450">
    <property type="entry name" value="RHOD"/>
    <property type="match status" value="1"/>
</dbReference>
<dbReference type="CDD" id="cd00158">
    <property type="entry name" value="RHOD"/>
    <property type="match status" value="1"/>
</dbReference>
<dbReference type="Gene3D" id="3.40.250.10">
    <property type="entry name" value="Rhodanese-like domain"/>
    <property type="match status" value="1"/>
</dbReference>
<dbReference type="Proteomes" id="UP001302349">
    <property type="component" value="Chromosome"/>
</dbReference>
<evidence type="ECO:0000259" key="2">
    <source>
        <dbReference type="PROSITE" id="PS50206"/>
    </source>
</evidence>
<dbReference type="RefSeq" id="WP_317488734.1">
    <property type="nucleotide sequence ID" value="NZ_CP136051.1"/>
</dbReference>
<dbReference type="InterPro" id="IPR050229">
    <property type="entry name" value="GlpE_sulfurtransferase"/>
</dbReference>
<protein>
    <submittedName>
        <fullName evidence="3">Rhodanese-like domain-containing protein</fullName>
    </submittedName>
</protein>
<evidence type="ECO:0000256" key="1">
    <source>
        <dbReference type="SAM" id="SignalP"/>
    </source>
</evidence>
<name>A0ABZ0INF2_9BACT</name>
<dbReference type="Pfam" id="PF00581">
    <property type="entry name" value="Rhodanese"/>
    <property type="match status" value="1"/>
</dbReference>
<dbReference type="PROSITE" id="PS50206">
    <property type="entry name" value="RHODANESE_3"/>
    <property type="match status" value="1"/>
</dbReference>
<gene>
    <name evidence="3" type="ORF">RT717_23230</name>
</gene>
<organism evidence="3 4">
    <name type="scientific">Imperialibacter roseus</name>
    <dbReference type="NCBI Taxonomy" id="1324217"/>
    <lineage>
        <taxon>Bacteria</taxon>
        <taxon>Pseudomonadati</taxon>
        <taxon>Bacteroidota</taxon>
        <taxon>Cytophagia</taxon>
        <taxon>Cytophagales</taxon>
        <taxon>Flammeovirgaceae</taxon>
        <taxon>Imperialibacter</taxon>
    </lineage>
</organism>
<dbReference type="PROSITE" id="PS51257">
    <property type="entry name" value="PROKAR_LIPOPROTEIN"/>
    <property type="match status" value="1"/>
</dbReference>
<dbReference type="SUPFAM" id="SSF52821">
    <property type="entry name" value="Rhodanese/Cell cycle control phosphatase"/>
    <property type="match status" value="1"/>
</dbReference>
<keyword evidence="4" id="KW-1185">Reference proteome</keyword>
<dbReference type="EMBL" id="CP136051">
    <property type="protein sequence ID" value="WOK05994.1"/>
    <property type="molecule type" value="Genomic_DNA"/>
</dbReference>
<accession>A0ABZ0INF2</accession>
<reference evidence="3 4" key="1">
    <citation type="journal article" date="2023" name="Microbiol. Resour. Announc.">
        <title>Complete Genome Sequence of Imperialibacter roseus strain P4T.</title>
        <authorList>
            <person name="Tizabi D.R."/>
            <person name="Bachvaroff T."/>
            <person name="Hill R.T."/>
        </authorList>
    </citation>
    <scope>NUCLEOTIDE SEQUENCE [LARGE SCALE GENOMIC DNA]</scope>
    <source>
        <strain evidence="3 4">P4T</strain>
    </source>
</reference>
<feature type="domain" description="Rhodanese" evidence="2">
    <location>
        <begin position="61"/>
        <end position="151"/>
    </location>
</feature>
<dbReference type="InterPro" id="IPR036873">
    <property type="entry name" value="Rhodanese-like_dom_sf"/>
</dbReference>